<dbReference type="Pfam" id="PF07282">
    <property type="entry name" value="Cas12f1-like_TNB"/>
    <property type="match status" value="1"/>
</dbReference>
<accession>A0ABP9YUS4</accession>
<feature type="region of interest" description="Disordered" evidence="2">
    <location>
        <begin position="18"/>
        <end position="44"/>
    </location>
</feature>
<feature type="compositionally biased region" description="Polar residues" evidence="2">
    <location>
        <begin position="18"/>
        <end position="36"/>
    </location>
</feature>
<keyword evidence="1" id="KW-0238">DNA-binding</keyword>
<protein>
    <recommendedName>
        <fullName evidence="3">Cas12f1-like TNB domain-containing protein</fullName>
    </recommendedName>
</protein>
<dbReference type="Proteomes" id="UP001473302">
    <property type="component" value="Unassembled WGS sequence"/>
</dbReference>
<evidence type="ECO:0000313" key="4">
    <source>
        <dbReference type="EMBL" id="GAA5810613.1"/>
    </source>
</evidence>
<proteinExistence type="predicted"/>
<evidence type="ECO:0000256" key="2">
    <source>
        <dbReference type="SAM" id="MobiDB-lite"/>
    </source>
</evidence>
<evidence type="ECO:0000259" key="3">
    <source>
        <dbReference type="Pfam" id="PF07282"/>
    </source>
</evidence>
<reference evidence="4 5" key="1">
    <citation type="submission" date="2024-04" db="EMBL/GenBank/DDBJ databases">
        <title>genome sequences of Mucor flavus KT1a and Helicostylum pulchrum KT1b strains isolated from the surface of a dry-aged beef.</title>
        <authorList>
            <person name="Toyotome T."/>
            <person name="Hosono M."/>
            <person name="Torimaru M."/>
            <person name="Fukuda K."/>
            <person name="Mikami N."/>
        </authorList>
    </citation>
    <scope>NUCLEOTIDE SEQUENCE [LARGE SCALE GENOMIC DNA]</scope>
    <source>
        <strain evidence="4 5">KT1a</strain>
    </source>
</reference>
<keyword evidence="5" id="KW-1185">Reference proteome</keyword>
<dbReference type="InterPro" id="IPR010095">
    <property type="entry name" value="Cas12f1-like_TNB"/>
</dbReference>
<evidence type="ECO:0000313" key="5">
    <source>
        <dbReference type="Proteomes" id="UP001473302"/>
    </source>
</evidence>
<evidence type="ECO:0000256" key="1">
    <source>
        <dbReference type="ARBA" id="ARBA00023125"/>
    </source>
</evidence>
<name>A0ABP9YUS4_9FUNG</name>
<gene>
    <name evidence="4" type="ORF">MFLAVUS_004036</name>
</gene>
<comment type="caution">
    <text evidence="4">The sequence shown here is derived from an EMBL/GenBank/DDBJ whole genome shotgun (WGS) entry which is preliminary data.</text>
</comment>
<organism evidence="4 5">
    <name type="scientific">Mucor flavus</name>
    <dbReference type="NCBI Taxonomy" id="439312"/>
    <lineage>
        <taxon>Eukaryota</taxon>
        <taxon>Fungi</taxon>
        <taxon>Fungi incertae sedis</taxon>
        <taxon>Mucoromycota</taxon>
        <taxon>Mucoromycotina</taxon>
        <taxon>Mucoromycetes</taxon>
        <taxon>Mucorales</taxon>
        <taxon>Mucorineae</taxon>
        <taxon>Mucoraceae</taxon>
        <taxon>Mucor</taxon>
    </lineage>
</organism>
<sequence length="181" mass="20445">MRVHEICKRLIHGSAKYNSATSTGVKTSTKNKNTYSPPAPNDNLEAPGKTIIAFGDGAFSGNGRGHKAVPVRLIKKALNKYCGNNLEIRMVDEYLTSQICNKCKNRNVENMVTHKSKRRVHIILKYQQTTCNIVWNRDIMAAHNILDISLFAANDNDQRFDAFKRQNTTNEQSSYSYGNHL</sequence>
<feature type="domain" description="Cas12f1-like TNB" evidence="3">
    <location>
        <begin position="84"/>
        <end position="145"/>
    </location>
</feature>
<dbReference type="EMBL" id="BAABUK010000007">
    <property type="protein sequence ID" value="GAA5810613.1"/>
    <property type="molecule type" value="Genomic_DNA"/>
</dbReference>